<dbReference type="EMBL" id="QDFR01000013">
    <property type="protein sequence ID" value="PVE50174.1"/>
    <property type="molecule type" value="Genomic_DNA"/>
</dbReference>
<proteinExistence type="predicted"/>
<dbReference type="AlphaFoldDB" id="A0AA92BZB0"/>
<reference evidence="1 2" key="1">
    <citation type="submission" date="2018-04" db="EMBL/GenBank/DDBJ databases">
        <authorList>
            <person name="Hagen T."/>
        </authorList>
    </citation>
    <scope>NUCLEOTIDE SEQUENCE [LARGE SCALE GENOMIC DNA]</scope>
    <source>
        <strain evidence="1 2">TPD7009</strain>
    </source>
</reference>
<protein>
    <submittedName>
        <fullName evidence="1">Uncharacterized protein</fullName>
    </submittedName>
</protein>
<comment type="caution">
    <text evidence="1">The sequence shown here is derived from an EMBL/GenBank/DDBJ whole genome shotgun (WGS) entry which is preliminary data.</text>
</comment>
<organism evidence="1 2">
    <name type="scientific">Rhizobium rhizogenes</name>
    <name type="common">Agrobacterium rhizogenes</name>
    <dbReference type="NCBI Taxonomy" id="359"/>
    <lineage>
        <taxon>Bacteria</taxon>
        <taxon>Pseudomonadati</taxon>
        <taxon>Pseudomonadota</taxon>
        <taxon>Alphaproteobacteria</taxon>
        <taxon>Hyphomicrobiales</taxon>
        <taxon>Rhizobiaceae</taxon>
        <taxon>Rhizobium/Agrobacterium group</taxon>
        <taxon>Rhizobium</taxon>
    </lineage>
</organism>
<gene>
    <name evidence="1" type="ORF">DC430_22600</name>
</gene>
<name>A0AA92BZB0_RHIRH</name>
<dbReference type="Proteomes" id="UP000244335">
    <property type="component" value="Unassembled WGS sequence"/>
</dbReference>
<sequence>MVDSAVIDRHTFPIGDAGHIRGAVEIGIGIHGSAQLAASGLRFASHCMIDPPSELGSILA</sequence>
<accession>A0AA92BZB0</accession>
<evidence type="ECO:0000313" key="2">
    <source>
        <dbReference type="Proteomes" id="UP000244335"/>
    </source>
</evidence>
<evidence type="ECO:0000313" key="1">
    <source>
        <dbReference type="EMBL" id="PVE50174.1"/>
    </source>
</evidence>